<dbReference type="InterPro" id="IPR049369">
    <property type="entry name" value="BF1531-like_N"/>
</dbReference>
<dbReference type="EMBL" id="WUQX01000001">
    <property type="protein sequence ID" value="MXP76835.1"/>
    <property type="molecule type" value="Genomic_DNA"/>
</dbReference>
<proteinExistence type="predicted"/>
<dbReference type="Gene3D" id="3.40.50.1000">
    <property type="entry name" value="HAD superfamily/HAD-like"/>
    <property type="match status" value="1"/>
</dbReference>
<dbReference type="RefSeq" id="WP_159751885.1">
    <property type="nucleotide sequence ID" value="NZ_WUQX01000001.1"/>
</dbReference>
<keyword evidence="3" id="KW-1185">Reference proteome</keyword>
<dbReference type="NCBIfam" id="TIGR01681">
    <property type="entry name" value="HAD-SF-IIIC"/>
    <property type="match status" value="1"/>
</dbReference>
<dbReference type="SUPFAM" id="SSF56784">
    <property type="entry name" value="HAD-like"/>
    <property type="match status" value="1"/>
</dbReference>
<evidence type="ECO:0000259" key="1">
    <source>
        <dbReference type="Pfam" id="PF21211"/>
    </source>
</evidence>
<reference evidence="2 3" key="1">
    <citation type="submission" date="2019-12" db="EMBL/GenBank/DDBJ databases">
        <title>Sporaefaciens musculi gen. nov., sp. nov., a novel bacterium isolated from the caecum of an obese mouse.</title>
        <authorList>
            <person name="Rasmussen T.S."/>
            <person name="Streidl T."/>
            <person name="Hitch T.C.A."/>
            <person name="Wortmann E."/>
            <person name="Deptula P."/>
            <person name="Hansen M."/>
            <person name="Nielsen D.S."/>
            <person name="Clavel T."/>
            <person name="Vogensen F.K."/>
        </authorList>
    </citation>
    <scope>NUCLEOTIDE SEQUENCE [LARGE SCALE GENOMIC DNA]</scope>
    <source>
        <strain evidence="2 3">WCA-9-b2</strain>
    </source>
</reference>
<dbReference type="NCBIfam" id="TIGR01686">
    <property type="entry name" value="FkbH"/>
    <property type="match status" value="1"/>
</dbReference>
<dbReference type="InterPro" id="IPR023214">
    <property type="entry name" value="HAD_sf"/>
</dbReference>
<dbReference type="InterPro" id="IPR010033">
    <property type="entry name" value="HAD_SF_ppase_IIIC"/>
</dbReference>
<dbReference type="Pfam" id="PF21211">
    <property type="entry name" value="FkbH_N"/>
    <property type="match status" value="1"/>
</dbReference>
<comment type="caution">
    <text evidence="2">The sequence shown here is derived from an EMBL/GenBank/DDBJ whole genome shotgun (WGS) entry which is preliminary data.</text>
</comment>
<name>A0A7X3MID1_9FIRM</name>
<feature type="domain" description="BF1531-like N-terminal" evidence="1">
    <location>
        <begin position="26"/>
        <end position="178"/>
    </location>
</feature>
<organism evidence="2 3">
    <name type="scientific">Sporofaciens musculi</name>
    <dbReference type="NCBI Taxonomy" id="2681861"/>
    <lineage>
        <taxon>Bacteria</taxon>
        <taxon>Bacillati</taxon>
        <taxon>Bacillota</taxon>
        <taxon>Clostridia</taxon>
        <taxon>Lachnospirales</taxon>
        <taxon>Lachnospiraceae</taxon>
        <taxon>Sporofaciens</taxon>
    </lineage>
</organism>
<gene>
    <name evidence="2" type="ORF">GN277_16010</name>
</gene>
<accession>A0A7X3MID1</accession>
<dbReference type="InterPro" id="IPR036412">
    <property type="entry name" value="HAD-like_sf"/>
</dbReference>
<sequence length="552" mass="63008">MRLALLSNVTVELLAKMLEKHLEVYLCAGYDTWQQEMIFPESGLYTFKPEAVVVLLHANAYTNIWNHEEKGRRMIDEWCGAFRAITERLSGTPVFISSIDIADTGCIYGAEIRRGQYFENQLIKVIEKLHQEGRSIYILPVKDDVTDIGRSHFYSPKMWYMGSMPYSIKGLAAIQELILRYVTVTRGRKKKCIAVDLDNTLWGGVIGEDGVEGVQLSDNKEGARYKDTQRLLKKMKEQGVMLAILSKNNREDVEPVFLHPDMLLQHEDFVAEAINWEEKSRNIIKLAKDLNIGLDSFVFLDDNPAERERMKEECPEVAVLDFPKDTSLLPDVVAKAYEDYFLTLEVTKEDGQKTQMYRIEAKRKAEMGASISVEDFLRKLEMTMDVHIMKAEEEKRVTQLINKTNQFNVTTKRYSEEEVHRLGTGANSDIITVHMADKYGDNGLAAVLILKYEEDTAEIDTFLMSCRVMGRKAEDEILFRVKEMLMGKSIRRVRASYVKTAKNTPVLDLYDRLGMSVVSGRISEIGDSKTYEADIASLPDETGLFRTMKSGV</sequence>
<protein>
    <submittedName>
        <fullName evidence="2">HAD-IIIC family phosphatase</fullName>
    </submittedName>
</protein>
<dbReference type="Proteomes" id="UP000460412">
    <property type="component" value="Unassembled WGS sequence"/>
</dbReference>
<dbReference type="Gene3D" id="3.40.50.1110">
    <property type="entry name" value="SGNH hydrolase"/>
    <property type="match status" value="1"/>
</dbReference>
<dbReference type="InterPro" id="IPR036514">
    <property type="entry name" value="SGNH_hydro_sf"/>
</dbReference>
<dbReference type="AlphaFoldDB" id="A0A7X3MID1"/>
<evidence type="ECO:0000313" key="3">
    <source>
        <dbReference type="Proteomes" id="UP000460412"/>
    </source>
</evidence>
<evidence type="ECO:0000313" key="2">
    <source>
        <dbReference type="EMBL" id="MXP76835.1"/>
    </source>
</evidence>
<dbReference type="InterPro" id="IPR010037">
    <property type="entry name" value="FkbH_domain"/>
</dbReference>